<dbReference type="EMBL" id="AP019695">
    <property type="protein sequence ID" value="BBK21954.1"/>
    <property type="molecule type" value="Genomic_DNA"/>
</dbReference>
<dbReference type="Pfam" id="PF12762">
    <property type="entry name" value="DDE_Tnp_IS1595"/>
    <property type="match status" value="1"/>
</dbReference>
<protein>
    <recommendedName>
        <fullName evidence="1">ISXO2-like transposase domain-containing protein</fullName>
    </recommendedName>
</protein>
<evidence type="ECO:0000313" key="3">
    <source>
        <dbReference type="Proteomes" id="UP000464754"/>
    </source>
</evidence>
<evidence type="ECO:0000259" key="1">
    <source>
        <dbReference type="Pfam" id="PF12762"/>
    </source>
</evidence>
<reference evidence="3" key="1">
    <citation type="submission" date="2019-05" db="EMBL/GenBank/DDBJ databases">
        <title>Complete genome sequencing of Absiella argi strain JCM 30884.</title>
        <authorList>
            <person name="Sakamoto M."/>
            <person name="Murakami T."/>
            <person name="Mori H."/>
        </authorList>
    </citation>
    <scope>NUCLEOTIDE SEQUENCE [LARGE SCALE GENOMIC DNA]</scope>
    <source>
        <strain evidence="3">JCM 30884</strain>
    </source>
</reference>
<gene>
    <name evidence="2" type="ORF">Aargi30884_08570</name>
</gene>
<feature type="domain" description="ISXO2-like transposase" evidence="1">
    <location>
        <begin position="15"/>
        <end position="78"/>
    </location>
</feature>
<dbReference type="AlphaFoldDB" id="A0A6N4THK3"/>
<dbReference type="InterPro" id="IPR024445">
    <property type="entry name" value="Tnp_ISXO2-like"/>
</dbReference>
<accession>A0A6N4THK3</accession>
<name>A0A6N4THK3_9FIRM</name>
<dbReference type="RefSeq" id="WP_118361775.1">
    <property type="nucleotide sequence ID" value="NZ_AP019695.1"/>
</dbReference>
<dbReference type="Proteomes" id="UP000464754">
    <property type="component" value="Chromosome"/>
</dbReference>
<proteinExistence type="predicted"/>
<evidence type="ECO:0000313" key="2">
    <source>
        <dbReference type="EMBL" id="BBK21954.1"/>
    </source>
</evidence>
<keyword evidence="3" id="KW-1185">Reference proteome</keyword>
<sequence>MNECYKDIEGNKVLDKEGNPVKKYKYTLSQEKSDKVKNPMKWLHTLVSNLKNEIKGIYHGIPPKFLNMYIAEYTWRYNHRGIRSNKEKMKMLLSKAIECNPDVLKNMLEKYS</sequence>
<dbReference type="KEGG" id="aarg:Aargi30884_08570"/>
<organism evidence="2 3">
    <name type="scientific">Amedibacterium intestinale</name>
    <dbReference type="NCBI Taxonomy" id="2583452"/>
    <lineage>
        <taxon>Bacteria</taxon>
        <taxon>Bacillati</taxon>
        <taxon>Bacillota</taxon>
        <taxon>Erysipelotrichia</taxon>
        <taxon>Erysipelotrichales</taxon>
        <taxon>Erysipelotrichaceae</taxon>
        <taxon>Amedibacterium</taxon>
    </lineage>
</organism>